<sequence>MTGAARTLSHPLVLHSAAHFLLAPLSARFDVRLFAVLSTSSRVGVQGDLNPHWDARALAALGANRTRLQLALRLLRAEAFAFREDLLPAKLPSAAACAGAVGAPAMFQDLRECGAMLRRHEQRAGVRFEWVVRTRADAVYSSEVRLPAQGMFPTNAVVGQTDDSFAIIARDAVPAYFLMAETAGLCIFSKETLEHNGTLARLLPPHLHCHDRRKAPDLGVCIIALTLWYFRLPAISVRQFQLATNSSWGRRFARACHCTPTDCATNWTAWHPVALWNVCVFWPLGPRELAEQVSVAGGPLPEHFLLP</sequence>
<proteinExistence type="predicted"/>
<evidence type="ECO:0000313" key="1">
    <source>
        <dbReference type="EMBL" id="KAL1520692.1"/>
    </source>
</evidence>
<keyword evidence="2" id="KW-1185">Reference proteome</keyword>
<dbReference type="Proteomes" id="UP001515480">
    <property type="component" value="Unassembled WGS sequence"/>
</dbReference>
<dbReference type="EMBL" id="JBGBPQ010000008">
    <property type="protein sequence ID" value="KAL1520692.1"/>
    <property type="molecule type" value="Genomic_DNA"/>
</dbReference>
<evidence type="ECO:0000313" key="2">
    <source>
        <dbReference type="Proteomes" id="UP001515480"/>
    </source>
</evidence>
<accession>A0AB34JHF6</accession>
<organism evidence="1 2">
    <name type="scientific">Prymnesium parvum</name>
    <name type="common">Toxic golden alga</name>
    <dbReference type="NCBI Taxonomy" id="97485"/>
    <lineage>
        <taxon>Eukaryota</taxon>
        <taxon>Haptista</taxon>
        <taxon>Haptophyta</taxon>
        <taxon>Prymnesiophyceae</taxon>
        <taxon>Prymnesiales</taxon>
        <taxon>Prymnesiaceae</taxon>
        <taxon>Prymnesium</taxon>
    </lineage>
</organism>
<dbReference type="AlphaFoldDB" id="A0AB34JHF6"/>
<reference evidence="1 2" key="1">
    <citation type="journal article" date="2024" name="Science">
        <title>Giant polyketide synthase enzymes in the biosynthesis of giant marine polyether toxins.</title>
        <authorList>
            <person name="Fallon T.R."/>
            <person name="Shende V.V."/>
            <person name="Wierzbicki I.H."/>
            <person name="Pendleton A.L."/>
            <person name="Watervoot N.F."/>
            <person name="Auber R.P."/>
            <person name="Gonzalez D.J."/>
            <person name="Wisecaver J.H."/>
            <person name="Moore B.S."/>
        </authorList>
    </citation>
    <scope>NUCLEOTIDE SEQUENCE [LARGE SCALE GENOMIC DNA]</scope>
    <source>
        <strain evidence="1 2">12B1</strain>
    </source>
</reference>
<comment type="caution">
    <text evidence="1">The sequence shown here is derived from an EMBL/GenBank/DDBJ whole genome shotgun (WGS) entry which is preliminary data.</text>
</comment>
<gene>
    <name evidence="1" type="ORF">AB1Y20_022261</name>
</gene>
<protein>
    <submittedName>
        <fullName evidence="1">Uncharacterized protein</fullName>
    </submittedName>
</protein>
<name>A0AB34JHF6_PRYPA</name>